<dbReference type="Gene3D" id="1.20.1090.10">
    <property type="entry name" value="Dehydroquinate synthase-like - alpha domain"/>
    <property type="match status" value="1"/>
</dbReference>
<evidence type="ECO:0000256" key="2">
    <source>
        <dbReference type="ARBA" id="ARBA00023002"/>
    </source>
</evidence>
<keyword evidence="4" id="KW-0520">NAD</keyword>
<accession>A0A6P1E881</accession>
<dbReference type="InterPro" id="IPR016205">
    <property type="entry name" value="Glycerol_DH"/>
</dbReference>
<dbReference type="InterPro" id="IPR001670">
    <property type="entry name" value="ADH_Fe/GldA"/>
</dbReference>
<feature type="binding site" evidence="4">
    <location>
        <position position="124"/>
    </location>
    <ligand>
        <name>NAD(+)</name>
        <dbReference type="ChEBI" id="CHEBI:57540"/>
    </ligand>
</feature>
<dbReference type="SMR" id="A0A6P1E881"/>
<evidence type="ECO:0000313" key="7">
    <source>
        <dbReference type="Proteomes" id="UP000465035"/>
    </source>
</evidence>
<dbReference type="CDD" id="cd08172">
    <property type="entry name" value="GlyDH-like"/>
    <property type="match status" value="1"/>
</dbReference>
<sequence>MIISRIGPQQYVVSSEAYDQLPKYLSNNQLTRILLLHGQRSLNAAKPYLPELPKDSHIYNVNFNGECSINEINRIRTLIKQYDIQVVIGLGGGKVLDTAKSASHYERVQLVLIPTLASNCAPWSSVSVHYKENGERLDHEVYDTAANLLLVNPVVILNSPVNYLIAGIADTLAKYYESELVFQHLAESDHFDSTLQISFQMAVDCRDILLKSSIAAVKDMKAGQLTTEWLNVVETIIATAGTVGGWGDQYGRATGAHSVHDALTLFKETQPLLHGEKVAYGILVQLALEAHVDDLRRLIQLFKKLNLPTNLKELGFQQITTSLIHQIAAESSSPDKTIHLLPLATDEQAVFNAIQKLEHVTHKLSV</sequence>
<evidence type="ECO:0000256" key="3">
    <source>
        <dbReference type="PIRSR" id="PIRSR000112-1"/>
    </source>
</evidence>
<dbReference type="GeneID" id="69057530"/>
<dbReference type="PANTHER" id="PTHR43616">
    <property type="entry name" value="GLYCEROL DEHYDROGENASE"/>
    <property type="match status" value="1"/>
</dbReference>
<feature type="domain" description="Alcohol dehydrogenase iron-type/glycerol dehydrogenase GldA" evidence="5">
    <location>
        <begin position="8"/>
        <end position="153"/>
    </location>
</feature>
<dbReference type="GO" id="GO:0016614">
    <property type="term" value="F:oxidoreductase activity, acting on CH-OH group of donors"/>
    <property type="evidence" value="ECO:0007669"/>
    <property type="project" value="InterPro"/>
</dbReference>
<evidence type="ECO:0000256" key="4">
    <source>
        <dbReference type="PIRSR" id="PIRSR000112-3"/>
    </source>
</evidence>
<dbReference type="AlphaFoldDB" id="A0A6P1E881"/>
<evidence type="ECO:0000259" key="5">
    <source>
        <dbReference type="Pfam" id="PF00465"/>
    </source>
</evidence>
<protein>
    <submittedName>
        <fullName evidence="6">Iron-containing alcohol dehydrogenase</fullName>
    </submittedName>
</protein>
<keyword evidence="3" id="KW-0862">Zinc</keyword>
<feature type="binding site" evidence="3">
    <location>
        <position position="257"/>
    </location>
    <ligand>
        <name>glycerol</name>
        <dbReference type="ChEBI" id="CHEBI:17754"/>
    </ligand>
</feature>
<evidence type="ECO:0000256" key="1">
    <source>
        <dbReference type="ARBA" id="ARBA00022723"/>
    </source>
</evidence>
<dbReference type="PANTHER" id="PTHR43616:SF3">
    <property type="entry name" value="HYDROXYCARBOXYLATE DEHYDROGENASE A"/>
    <property type="match status" value="1"/>
</dbReference>
<feature type="binding site" evidence="3">
    <location>
        <position position="170"/>
    </location>
    <ligand>
        <name>glycerol</name>
        <dbReference type="ChEBI" id="CHEBI:17754"/>
    </ligand>
</feature>
<dbReference type="EMBL" id="CP047121">
    <property type="protein sequence ID" value="QHB51451.1"/>
    <property type="molecule type" value="Genomic_DNA"/>
</dbReference>
<dbReference type="RefSeq" id="WP_159298701.1">
    <property type="nucleotide sequence ID" value="NZ_CP047121.1"/>
</dbReference>
<organism evidence="6 7">
    <name type="scientific">Lentilactobacillus hilgardii</name>
    <name type="common">Lactobacillus hilgardii</name>
    <dbReference type="NCBI Taxonomy" id="1588"/>
    <lineage>
        <taxon>Bacteria</taxon>
        <taxon>Bacillati</taxon>
        <taxon>Bacillota</taxon>
        <taxon>Bacilli</taxon>
        <taxon>Lactobacillales</taxon>
        <taxon>Lactobacillaceae</taxon>
        <taxon>Lentilactobacillus</taxon>
    </lineage>
</organism>
<keyword evidence="2" id="KW-0560">Oxidoreductase</keyword>
<dbReference type="Pfam" id="PF00465">
    <property type="entry name" value="Fe-ADH"/>
    <property type="match status" value="1"/>
</dbReference>
<reference evidence="6 7" key="1">
    <citation type="submission" date="2019-12" db="EMBL/GenBank/DDBJ databases">
        <title>Lactobacillus hilgardii FLUB.</title>
        <authorList>
            <person name="Gustaw K."/>
        </authorList>
    </citation>
    <scope>NUCLEOTIDE SEQUENCE [LARGE SCALE GENOMIC DNA]</scope>
    <source>
        <strain evidence="6 7">FLUB</strain>
    </source>
</reference>
<feature type="binding site" evidence="4">
    <location>
        <position position="130"/>
    </location>
    <ligand>
        <name>NAD(+)</name>
        <dbReference type="ChEBI" id="CHEBI:57540"/>
    </ligand>
</feature>
<feature type="binding site" evidence="3">
    <location>
        <position position="274"/>
    </location>
    <ligand>
        <name>glycerol</name>
        <dbReference type="ChEBI" id="CHEBI:17754"/>
    </ligand>
</feature>
<dbReference type="GO" id="GO:0046872">
    <property type="term" value="F:metal ion binding"/>
    <property type="evidence" value="ECO:0007669"/>
    <property type="project" value="UniProtKB-KW"/>
</dbReference>
<dbReference type="Proteomes" id="UP000465035">
    <property type="component" value="Chromosome"/>
</dbReference>
<proteinExistence type="predicted"/>
<feature type="binding site" evidence="4">
    <location>
        <begin position="93"/>
        <end position="97"/>
    </location>
    <ligand>
        <name>NAD(+)</name>
        <dbReference type="ChEBI" id="CHEBI:57540"/>
    </ligand>
</feature>
<dbReference type="Gene3D" id="3.40.50.1970">
    <property type="match status" value="1"/>
</dbReference>
<dbReference type="PIRSF" id="PIRSF000112">
    <property type="entry name" value="Glycerol_dehydrogenase"/>
    <property type="match status" value="1"/>
</dbReference>
<comment type="cofactor">
    <cofactor evidence="3">
        <name>Zn(2+)</name>
        <dbReference type="ChEBI" id="CHEBI:29105"/>
    </cofactor>
    <text evidence="3">Binds 1 zinc ion per subunit.</text>
</comment>
<gene>
    <name evidence="6" type="ORF">GQR93_04070</name>
</gene>
<dbReference type="SUPFAM" id="SSF56796">
    <property type="entry name" value="Dehydroquinate synthase-like"/>
    <property type="match status" value="1"/>
</dbReference>
<keyword evidence="1 3" id="KW-0479">Metal-binding</keyword>
<name>A0A6P1E881_LENHI</name>
<evidence type="ECO:0000313" key="6">
    <source>
        <dbReference type="EMBL" id="QHB51451.1"/>
    </source>
</evidence>
<feature type="binding site" evidence="4">
    <location>
        <begin position="115"/>
        <end position="118"/>
    </location>
    <ligand>
        <name>NAD(+)</name>
        <dbReference type="ChEBI" id="CHEBI:57540"/>
    </ligand>
</feature>